<accession>A0A0M9GMV3</accession>
<evidence type="ECO:0000259" key="12">
    <source>
        <dbReference type="PROSITE" id="PS51012"/>
    </source>
</evidence>
<dbReference type="RefSeq" id="WP_053999227.1">
    <property type="nucleotide sequence ID" value="NZ_JXMU01000013.1"/>
</dbReference>
<dbReference type="STRING" id="1514904.SU32_10085"/>
<reference evidence="13 14" key="1">
    <citation type="submission" date="2015-01" db="EMBL/GenBank/DDBJ databases">
        <title>Ahrensia donghaiensis sp. nov., a novel dimethylsulphoniopropionate-cleavage bacterium isolated from seawater and emended descriptions of the genus Ahrensia and Ahrensia kielensis.</title>
        <authorList>
            <person name="Liu J."/>
        </authorList>
    </citation>
    <scope>NUCLEOTIDE SEQUENCE [LARGE SCALE GENOMIC DNA]</scope>
    <source>
        <strain evidence="13 14">LZD062</strain>
    </source>
</reference>
<feature type="transmembrane region" description="Helical" evidence="11">
    <location>
        <begin position="66"/>
        <end position="87"/>
    </location>
</feature>
<feature type="transmembrane region" description="Helical" evidence="11">
    <location>
        <begin position="230"/>
        <end position="250"/>
    </location>
</feature>
<dbReference type="AlphaFoldDB" id="A0A0M9GMV3"/>
<keyword evidence="14" id="KW-1185">Reference proteome</keyword>
<comment type="caution">
    <text evidence="13">The sequence shown here is derived from an EMBL/GenBank/DDBJ whole genome shotgun (WGS) entry which is preliminary data.</text>
</comment>
<evidence type="ECO:0000256" key="5">
    <source>
        <dbReference type="ARBA" id="ARBA00022597"/>
    </source>
</evidence>
<sequence length="261" mass="29505">MNYLYKHRNLIYSLAKRELEARFRGSVLGLFWLVVMPILMLLVYSFVFGVIFKARWGIDGGDGNQYSLILFAGLIVFNIFAECISRAPVLITGNVNYVKKIVFPLEVLPLTILIVALFQAAISLLVWLVAHFIIFGMPPISGIMLPIVLLPYLLVVLGLSWFLASLGVFLRDVSQVIAIVVTVLLFMSPIFYPVSVVPERFRLLYMLNPVTTAVEMARDVLFFGRLPDPIAFGLFTLVSIIVAWLGFYWFQKTRKGFADVL</sequence>
<dbReference type="GO" id="GO:0043190">
    <property type="term" value="C:ATP-binding cassette (ABC) transporter complex"/>
    <property type="evidence" value="ECO:0007669"/>
    <property type="project" value="InterPro"/>
</dbReference>
<keyword evidence="7" id="KW-0972">Capsule biogenesis/degradation</keyword>
<comment type="similarity">
    <text evidence="2 11">Belongs to the ABC-2 integral membrane protein family.</text>
</comment>
<evidence type="ECO:0000256" key="11">
    <source>
        <dbReference type="RuleBase" id="RU361157"/>
    </source>
</evidence>
<protein>
    <recommendedName>
        <fullName evidence="11">Transport permease protein</fullName>
    </recommendedName>
</protein>
<dbReference type="Proteomes" id="UP000038011">
    <property type="component" value="Unassembled WGS sequence"/>
</dbReference>
<dbReference type="GO" id="GO:0140359">
    <property type="term" value="F:ABC-type transporter activity"/>
    <property type="evidence" value="ECO:0007669"/>
    <property type="project" value="InterPro"/>
</dbReference>
<evidence type="ECO:0000256" key="6">
    <source>
        <dbReference type="ARBA" id="ARBA00022692"/>
    </source>
</evidence>
<comment type="subcellular location">
    <subcellularLocation>
        <location evidence="11">Cell inner membrane</location>
        <topology evidence="11">Multi-pass membrane protein</topology>
    </subcellularLocation>
    <subcellularLocation>
        <location evidence="1">Cell membrane</location>
        <topology evidence="1">Multi-pass membrane protein</topology>
    </subcellularLocation>
</comment>
<organism evidence="13 14">
    <name type="scientific">Ahrensia marina</name>
    <dbReference type="NCBI Taxonomy" id="1514904"/>
    <lineage>
        <taxon>Bacteria</taxon>
        <taxon>Pseudomonadati</taxon>
        <taxon>Pseudomonadota</taxon>
        <taxon>Alphaproteobacteria</taxon>
        <taxon>Hyphomicrobiales</taxon>
        <taxon>Ahrensiaceae</taxon>
        <taxon>Ahrensia</taxon>
    </lineage>
</organism>
<feature type="transmembrane region" description="Helical" evidence="11">
    <location>
        <begin position="147"/>
        <end position="170"/>
    </location>
</feature>
<dbReference type="Pfam" id="PF01061">
    <property type="entry name" value="ABC2_membrane"/>
    <property type="match status" value="1"/>
</dbReference>
<evidence type="ECO:0000256" key="10">
    <source>
        <dbReference type="ARBA" id="ARBA00023136"/>
    </source>
</evidence>
<gene>
    <name evidence="13" type="ORF">SU32_10085</name>
</gene>
<dbReference type="InterPro" id="IPR013525">
    <property type="entry name" value="ABC2_TM"/>
</dbReference>
<dbReference type="PROSITE" id="PS51012">
    <property type="entry name" value="ABC_TM2"/>
    <property type="match status" value="1"/>
</dbReference>
<evidence type="ECO:0000256" key="9">
    <source>
        <dbReference type="ARBA" id="ARBA00023047"/>
    </source>
</evidence>
<keyword evidence="3 11" id="KW-0813">Transport</keyword>
<keyword evidence="9" id="KW-0625">Polysaccharide transport</keyword>
<dbReference type="PATRIC" id="fig|1514904.3.peg.849"/>
<evidence type="ECO:0000256" key="7">
    <source>
        <dbReference type="ARBA" id="ARBA00022903"/>
    </source>
</evidence>
<dbReference type="InterPro" id="IPR047817">
    <property type="entry name" value="ABC2_TM_bact-type"/>
</dbReference>
<dbReference type="PIRSF" id="PIRSF006648">
    <property type="entry name" value="DrrB"/>
    <property type="match status" value="1"/>
</dbReference>
<evidence type="ECO:0000256" key="4">
    <source>
        <dbReference type="ARBA" id="ARBA00022475"/>
    </source>
</evidence>
<keyword evidence="10 11" id="KW-0472">Membrane</keyword>
<keyword evidence="6 11" id="KW-0812">Transmembrane</keyword>
<dbReference type="GO" id="GO:0015920">
    <property type="term" value="P:lipopolysaccharide transport"/>
    <property type="evidence" value="ECO:0007669"/>
    <property type="project" value="TreeGrafter"/>
</dbReference>
<keyword evidence="8 11" id="KW-1133">Transmembrane helix</keyword>
<dbReference type="PANTHER" id="PTHR30413:SF10">
    <property type="entry name" value="CAPSULE POLYSACCHARIDE EXPORT INNER-MEMBRANE PROTEIN CTRC"/>
    <property type="match status" value="1"/>
</dbReference>
<dbReference type="OrthoDB" id="9786910at2"/>
<keyword evidence="5" id="KW-0762">Sugar transport</keyword>
<evidence type="ECO:0000256" key="1">
    <source>
        <dbReference type="ARBA" id="ARBA00004651"/>
    </source>
</evidence>
<dbReference type="EMBL" id="JXMU01000013">
    <property type="protein sequence ID" value="KPB01219.1"/>
    <property type="molecule type" value="Genomic_DNA"/>
</dbReference>
<dbReference type="PANTHER" id="PTHR30413">
    <property type="entry name" value="INNER MEMBRANE TRANSPORT PERMEASE"/>
    <property type="match status" value="1"/>
</dbReference>
<name>A0A0M9GMV3_9HYPH</name>
<feature type="domain" description="ABC transmembrane type-2" evidence="12">
    <location>
        <begin position="28"/>
        <end position="253"/>
    </location>
</feature>
<evidence type="ECO:0000256" key="8">
    <source>
        <dbReference type="ARBA" id="ARBA00022989"/>
    </source>
</evidence>
<evidence type="ECO:0000256" key="2">
    <source>
        <dbReference type="ARBA" id="ARBA00007783"/>
    </source>
</evidence>
<dbReference type="GO" id="GO:0015774">
    <property type="term" value="P:polysaccharide transport"/>
    <property type="evidence" value="ECO:0007669"/>
    <property type="project" value="UniProtKB-KW"/>
</dbReference>
<proteinExistence type="inferred from homology"/>
<feature type="transmembrane region" description="Helical" evidence="11">
    <location>
        <begin position="30"/>
        <end position="54"/>
    </location>
</feature>
<evidence type="ECO:0000313" key="14">
    <source>
        <dbReference type="Proteomes" id="UP000038011"/>
    </source>
</evidence>
<dbReference type="InterPro" id="IPR000412">
    <property type="entry name" value="ABC_2_transport"/>
</dbReference>
<evidence type="ECO:0000313" key="13">
    <source>
        <dbReference type="EMBL" id="KPB01219.1"/>
    </source>
</evidence>
<feature type="transmembrane region" description="Helical" evidence="11">
    <location>
        <begin position="176"/>
        <end position="196"/>
    </location>
</feature>
<evidence type="ECO:0000256" key="3">
    <source>
        <dbReference type="ARBA" id="ARBA00022448"/>
    </source>
</evidence>
<feature type="transmembrane region" description="Helical" evidence="11">
    <location>
        <begin position="107"/>
        <end position="135"/>
    </location>
</feature>
<keyword evidence="4 11" id="KW-1003">Cell membrane</keyword>
<dbReference type="PRINTS" id="PR00164">
    <property type="entry name" value="ABC2TRNSPORT"/>
</dbReference>